<evidence type="ECO:0000313" key="2">
    <source>
        <dbReference type="EnsemblProtists" id="PYU1_T001570"/>
    </source>
</evidence>
<name>K3W9C9_GLOUD</name>
<sequence length="207" mass="21054">MPNNSAMPYMAAIYTKHSLYGASSSTSSSSSSPADDSFSVSSPSLDCGELMAASSAYTCSCAVVLSSSTNFSITCTTSWWSSVCATSLAVRPSAALISNSSVCLCGGAFSSSACAACGRPWYALQCSAVQPSPSTAVTSAPAAITFWMNSVASTTEPHATMSAVHWSSCVAAFTELLTAHQSSSKSAFSPAPSTFSMASTGVSARIR</sequence>
<dbReference type="HOGENOM" id="CLU_115190_0_0_1"/>
<dbReference type="EMBL" id="GL376626">
    <property type="status" value="NOT_ANNOTATED_CDS"/>
    <property type="molecule type" value="Genomic_DNA"/>
</dbReference>
<reference evidence="3" key="1">
    <citation type="journal article" date="2010" name="Genome Biol.">
        <title>Genome sequence of the necrotrophic plant pathogen Pythium ultimum reveals original pathogenicity mechanisms and effector repertoire.</title>
        <authorList>
            <person name="Levesque C.A."/>
            <person name="Brouwer H."/>
            <person name="Cano L."/>
            <person name="Hamilton J.P."/>
            <person name="Holt C."/>
            <person name="Huitema E."/>
            <person name="Raffaele S."/>
            <person name="Robideau G.P."/>
            <person name="Thines M."/>
            <person name="Win J."/>
            <person name="Zerillo M.M."/>
            <person name="Beakes G.W."/>
            <person name="Boore J.L."/>
            <person name="Busam D."/>
            <person name="Dumas B."/>
            <person name="Ferriera S."/>
            <person name="Fuerstenberg S.I."/>
            <person name="Gachon C.M."/>
            <person name="Gaulin E."/>
            <person name="Govers F."/>
            <person name="Grenville-Briggs L."/>
            <person name="Horner N."/>
            <person name="Hostetler J."/>
            <person name="Jiang R.H."/>
            <person name="Johnson J."/>
            <person name="Krajaejun T."/>
            <person name="Lin H."/>
            <person name="Meijer H.J."/>
            <person name="Moore B."/>
            <person name="Morris P."/>
            <person name="Phuntmart V."/>
            <person name="Puiu D."/>
            <person name="Shetty J."/>
            <person name="Stajich J.E."/>
            <person name="Tripathy S."/>
            <person name="Wawra S."/>
            <person name="van West P."/>
            <person name="Whitty B.R."/>
            <person name="Coutinho P.M."/>
            <person name="Henrissat B."/>
            <person name="Martin F."/>
            <person name="Thomas P.D."/>
            <person name="Tyler B.M."/>
            <person name="De Vries R.P."/>
            <person name="Kamoun S."/>
            <person name="Yandell M."/>
            <person name="Tisserat N."/>
            <person name="Buell C.R."/>
        </authorList>
    </citation>
    <scope>NUCLEOTIDE SEQUENCE</scope>
    <source>
        <strain evidence="3">DAOM:BR144</strain>
    </source>
</reference>
<keyword evidence="3" id="KW-1185">Reference proteome</keyword>
<dbReference type="EnsemblProtists" id="PYU1_T001570">
    <property type="protein sequence ID" value="PYU1_T001570"/>
    <property type="gene ID" value="PYU1_G001570"/>
</dbReference>
<reference evidence="3" key="2">
    <citation type="submission" date="2010-04" db="EMBL/GenBank/DDBJ databases">
        <authorList>
            <person name="Buell R."/>
            <person name="Hamilton J."/>
            <person name="Hostetler J."/>
        </authorList>
    </citation>
    <scope>NUCLEOTIDE SEQUENCE [LARGE SCALE GENOMIC DNA]</scope>
    <source>
        <strain evidence="3">DAOM:BR144</strain>
    </source>
</reference>
<evidence type="ECO:0000313" key="3">
    <source>
        <dbReference type="Proteomes" id="UP000019132"/>
    </source>
</evidence>
<protein>
    <submittedName>
        <fullName evidence="2">Uncharacterized protein</fullName>
    </submittedName>
</protein>
<dbReference type="VEuPathDB" id="FungiDB:PYU1_G001570"/>
<feature type="compositionally biased region" description="Low complexity" evidence="1">
    <location>
        <begin position="184"/>
        <end position="200"/>
    </location>
</feature>
<evidence type="ECO:0000256" key="1">
    <source>
        <dbReference type="SAM" id="MobiDB-lite"/>
    </source>
</evidence>
<dbReference type="AlphaFoldDB" id="K3W9C9"/>
<reference evidence="2" key="3">
    <citation type="submission" date="2015-02" db="UniProtKB">
        <authorList>
            <consortium name="EnsemblProtists"/>
        </authorList>
    </citation>
    <scope>IDENTIFICATION</scope>
    <source>
        <strain evidence="2">DAOM BR144</strain>
    </source>
</reference>
<accession>K3W9C9</accession>
<dbReference type="Proteomes" id="UP000019132">
    <property type="component" value="Unassembled WGS sequence"/>
</dbReference>
<organism evidence="2 3">
    <name type="scientific">Globisporangium ultimum (strain ATCC 200006 / CBS 805.95 / DAOM BR144)</name>
    <name type="common">Pythium ultimum</name>
    <dbReference type="NCBI Taxonomy" id="431595"/>
    <lineage>
        <taxon>Eukaryota</taxon>
        <taxon>Sar</taxon>
        <taxon>Stramenopiles</taxon>
        <taxon>Oomycota</taxon>
        <taxon>Peronosporomycetes</taxon>
        <taxon>Pythiales</taxon>
        <taxon>Pythiaceae</taxon>
        <taxon>Globisporangium</taxon>
    </lineage>
</organism>
<proteinExistence type="predicted"/>
<feature type="region of interest" description="Disordered" evidence="1">
    <location>
        <begin position="184"/>
        <end position="207"/>
    </location>
</feature>
<dbReference type="eggNOG" id="ENOG502RPRB">
    <property type="taxonomic scope" value="Eukaryota"/>
</dbReference>
<dbReference type="InParanoid" id="K3W9C9"/>